<gene>
    <name evidence="1" type="ORF">EHS13_20925</name>
</gene>
<keyword evidence="2" id="KW-1185">Reference proteome</keyword>
<dbReference type="KEGG" id="ppsc:EHS13_20925"/>
<reference evidence="2" key="1">
    <citation type="submission" date="2018-11" db="EMBL/GenBank/DDBJ databases">
        <title>Complete genome sequence of Paenibacillus sp. ML311-T8.</title>
        <authorList>
            <person name="Nam Y.-D."/>
            <person name="Kang J."/>
            <person name="Chung W.-H."/>
            <person name="Park Y.S."/>
        </authorList>
    </citation>
    <scope>NUCLEOTIDE SEQUENCE [LARGE SCALE GENOMIC DNA]</scope>
    <source>
        <strain evidence="2">ML311-T8</strain>
    </source>
</reference>
<dbReference type="InterPro" id="IPR007612">
    <property type="entry name" value="LOR"/>
</dbReference>
<evidence type="ECO:0000313" key="2">
    <source>
        <dbReference type="Proteomes" id="UP000426246"/>
    </source>
</evidence>
<proteinExistence type="predicted"/>
<protein>
    <recommendedName>
        <fullName evidence="3">LURP-one-related family protein</fullName>
    </recommendedName>
</protein>
<dbReference type="AlphaFoldDB" id="A0A6B8RYR7"/>
<dbReference type="OrthoDB" id="2692055at2"/>
<accession>A0A6B8RYR7</accession>
<dbReference type="EMBL" id="CP034235">
    <property type="protein sequence ID" value="QGR00187.1"/>
    <property type="molecule type" value="Genomic_DNA"/>
</dbReference>
<name>A0A6B8RYR7_9BACL</name>
<organism evidence="1 2">
    <name type="scientific">Paenibacillus psychroresistens</name>
    <dbReference type="NCBI Taxonomy" id="1778678"/>
    <lineage>
        <taxon>Bacteria</taxon>
        <taxon>Bacillati</taxon>
        <taxon>Bacillota</taxon>
        <taxon>Bacilli</taxon>
        <taxon>Bacillales</taxon>
        <taxon>Paenibacillaceae</taxon>
        <taxon>Paenibacillus</taxon>
    </lineage>
</organism>
<sequence>MASTLYFKDNFFNSGKTDILSENQEVLGEVDLRSSFGSGLDIYNANGDLMYTGTFPMLSGKWNITNANDEEVGRVRSRLAFFAKKFEYEAYDRGIYEIKSEIFSTQYEMFDEEGTLAASFQRVSGWFSADAYCLENHSTILDSYELVAVVMGMHEIQKRQRSSSNG</sequence>
<evidence type="ECO:0008006" key="3">
    <source>
        <dbReference type="Google" id="ProtNLM"/>
    </source>
</evidence>
<dbReference type="Proteomes" id="UP000426246">
    <property type="component" value="Chromosome"/>
</dbReference>
<dbReference type="Pfam" id="PF04525">
    <property type="entry name" value="LOR"/>
    <property type="match status" value="1"/>
</dbReference>
<evidence type="ECO:0000313" key="1">
    <source>
        <dbReference type="EMBL" id="QGR00187.1"/>
    </source>
</evidence>